<feature type="region of interest" description="Disordered" evidence="18">
    <location>
        <begin position="283"/>
        <end position="350"/>
    </location>
</feature>
<evidence type="ECO:0000313" key="21">
    <source>
        <dbReference type="EMBL" id="GMI16904.1"/>
    </source>
</evidence>
<dbReference type="InterPro" id="IPR023426">
    <property type="entry name" value="Flap_endonuc"/>
</dbReference>
<dbReference type="FunFam" id="1.10.150.20:FF:000009">
    <property type="entry name" value="Flap endonuclease 1"/>
    <property type="match status" value="1"/>
</dbReference>
<feature type="compositionally biased region" description="Low complexity" evidence="18">
    <location>
        <begin position="337"/>
        <end position="350"/>
    </location>
</feature>
<dbReference type="CDD" id="cd09907">
    <property type="entry name" value="H3TH_FEN1-Euk"/>
    <property type="match status" value="1"/>
</dbReference>
<dbReference type="InterPro" id="IPR006085">
    <property type="entry name" value="XPG_DNA_repair_N"/>
</dbReference>
<dbReference type="Pfam" id="PF00752">
    <property type="entry name" value="XPG_N"/>
    <property type="match status" value="1"/>
</dbReference>
<evidence type="ECO:0000256" key="2">
    <source>
        <dbReference type="ARBA" id="ARBA00022705"/>
    </source>
</evidence>
<dbReference type="Gene3D" id="3.40.50.1010">
    <property type="entry name" value="5'-nuclease"/>
    <property type="match status" value="1"/>
</dbReference>
<evidence type="ECO:0000256" key="16">
    <source>
        <dbReference type="HAMAP-Rule" id="MF_03140"/>
    </source>
</evidence>
<comment type="subcellular location">
    <subcellularLocation>
        <location evidence="16">Nucleus</location>
        <location evidence="16">Nucleolus</location>
    </subcellularLocation>
    <subcellularLocation>
        <location evidence="16">Nucleus</location>
        <location evidence="16">Nucleoplasm</location>
    </subcellularLocation>
    <subcellularLocation>
        <location evidence="16">Mitochondrion</location>
    </subcellularLocation>
    <text evidence="16">Resides mostly in the nucleoli and relocalizes to the nucleoplasm upon DNA damage.</text>
</comment>
<keyword evidence="10 16" id="KW-0496">Mitochondrion</keyword>
<feature type="compositionally biased region" description="Basic residues" evidence="18">
    <location>
        <begin position="459"/>
        <end position="474"/>
    </location>
</feature>
<evidence type="ECO:0000256" key="11">
    <source>
        <dbReference type="ARBA" id="ARBA00023204"/>
    </source>
</evidence>
<keyword evidence="8 16" id="KW-0269">Exonuclease</keyword>
<feature type="domain" description="XPG N-terminal" evidence="20">
    <location>
        <begin position="1"/>
        <end position="112"/>
    </location>
</feature>
<proteinExistence type="inferred from homology"/>
<feature type="coiled-coil region" evidence="17">
    <location>
        <begin position="102"/>
        <end position="133"/>
    </location>
</feature>
<dbReference type="PRINTS" id="PR00853">
    <property type="entry name" value="XPGRADSUPER"/>
</dbReference>
<evidence type="ECO:0000256" key="18">
    <source>
        <dbReference type="SAM" id="MobiDB-lite"/>
    </source>
</evidence>
<dbReference type="SUPFAM" id="SSF47807">
    <property type="entry name" value="5' to 3' exonuclease, C-terminal subdomain"/>
    <property type="match status" value="1"/>
</dbReference>
<dbReference type="InterPro" id="IPR036279">
    <property type="entry name" value="5-3_exonuclease_C_sf"/>
</dbReference>
<dbReference type="Pfam" id="PF00867">
    <property type="entry name" value="XPG_I"/>
    <property type="match status" value="1"/>
</dbReference>
<dbReference type="SMART" id="SM00485">
    <property type="entry name" value="XPGN"/>
    <property type="match status" value="1"/>
</dbReference>
<dbReference type="GO" id="GO:0006284">
    <property type="term" value="P:base-excision repair"/>
    <property type="evidence" value="ECO:0007669"/>
    <property type="project" value="UniProtKB-UniRule"/>
</dbReference>
<comment type="cofactor">
    <cofactor evidence="16">
        <name>Mg(2+)</name>
        <dbReference type="ChEBI" id="CHEBI:18420"/>
    </cofactor>
    <text evidence="16">Binds 2 magnesium ions per subunit. They probably participate in the reaction catalyzed by the enzyme. May bind an additional third magnesium ion after substrate binding.</text>
</comment>
<evidence type="ECO:0000256" key="1">
    <source>
        <dbReference type="ARBA" id="ARBA00022553"/>
    </source>
</evidence>
<dbReference type="InterPro" id="IPR006086">
    <property type="entry name" value="XPG-I_dom"/>
</dbReference>
<comment type="subunit">
    <text evidence="15">Interacts with PCNA1 and PCNA2. Three molecules of FEN1 bind to one PCNA trimer with each molecule binding to one PCNA monomer. PCNA stimulates the nuclease activity without altering cleavage specificity.</text>
</comment>
<dbReference type="InterPro" id="IPR008918">
    <property type="entry name" value="HhH2"/>
</dbReference>
<evidence type="ECO:0000256" key="4">
    <source>
        <dbReference type="ARBA" id="ARBA00022723"/>
    </source>
</evidence>
<evidence type="ECO:0000256" key="3">
    <source>
        <dbReference type="ARBA" id="ARBA00022722"/>
    </source>
</evidence>
<dbReference type="InterPro" id="IPR019974">
    <property type="entry name" value="XPG_CS"/>
</dbReference>
<accession>A0A9W7FRI3</accession>
<evidence type="ECO:0000256" key="13">
    <source>
        <dbReference type="ARBA" id="ARBA00029382"/>
    </source>
</evidence>
<dbReference type="PANTHER" id="PTHR11081">
    <property type="entry name" value="FLAP ENDONUCLEASE FAMILY MEMBER"/>
    <property type="match status" value="1"/>
</dbReference>
<dbReference type="GO" id="GO:0017108">
    <property type="term" value="F:5'-flap endonuclease activity"/>
    <property type="evidence" value="ECO:0007669"/>
    <property type="project" value="UniProtKB-UniRule"/>
</dbReference>
<dbReference type="PROSITE" id="PS00841">
    <property type="entry name" value="XPG_1"/>
    <property type="match status" value="1"/>
</dbReference>
<keyword evidence="12 16" id="KW-0539">Nucleus</keyword>
<feature type="compositionally biased region" description="Basic and acidic residues" evidence="18">
    <location>
        <begin position="319"/>
        <end position="334"/>
    </location>
</feature>
<comment type="caution">
    <text evidence="21">The sequence shown here is derived from an EMBL/GenBank/DDBJ whole genome shotgun (WGS) entry which is preliminary data.</text>
</comment>
<dbReference type="OrthoDB" id="1937206at2759"/>
<dbReference type="SUPFAM" id="SSF88723">
    <property type="entry name" value="PIN domain-like"/>
    <property type="match status" value="1"/>
</dbReference>
<keyword evidence="3 16" id="KW-0540">Nuclease</keyword>
<evidence type="ECO:0000256" key="7">
    <source>
        <dbReference type="ARBA" id="ARBA00022801"/>
    </source>
</evidence>
<keyword evidence="4 16" id="KW-0479">Metal-binding</keyword>
<keyword evidence="1 16" id="KW-0597">Phosphoprotein</keyword>
<dbReference type="SMART" id="SM00484">
    <property type="entry name" value="XPGI"/>
    <property type="match status" value="1"/>
</dbReference>
<dbReference type="GO" id="GO:0008409">
    <property type="term" value="F:5'-3' exonuclease activity"/>
    <property type="evidence" value="ECO:0007669"/>
    <property type="project" value="UniProtKB-UniRule"/>
</dbReference>
<dbReference type="GO" id="GO:0005730">
    <property type="term" value="C:nucleolus"/>
    <property type="evidence" value="ECO:0007669"/>
    <property type="project" value="UniProtKB-SubCell"/>
</dbReference>
<keyword evidence="5 16" id="KW-0255">Endonuclease</keyword>
<sequence length="474" mass="53015">MGIKNLNKLLSEEAPECMKMTPLKALNGRKIAIDASMAIYQFLIAVRQGGEGNVHQQLTNEAGETTSHIQGMFSRTVRFLLEGIKPVYVFDGKPPTLKSGELLKRREKRAKAEAELKQAKEEGDLEKENQQNKRLVRAGTKENDDCKKLLRLMGCPVVEAPCEAEAQCAALCKEGKVYASATEDMDCLTFATPVLLRKMTFAKEAKAEIQVLEYAKAVKALNLTHDEFVDLCIMLGCDYCDSIGGVGPVTALKLIKEHKNIENVLKWIKREGKKLKVPDSWLPQEEKEKKEESEEEKEEEVDEKLKEVEEKEEEEVEKVEEKKEEVDAENKSEDANTTTTTSSSPAAAKAKAKTTGKVEINMSEPVYIGARRLFKEHEVLQDQTLNWKDCDGPGLTTFLVDECGFAPDRVASGIEKIKKAYKSNSKPQMRMDSFFTVKKAPNADQIAKKRQAEKDSKKKGGKKAKKSGSFSGRR</sequence>
<dbReference type="GO" id="GO:0003677">
    <property type="term" value="F:DNA binding"/>
    <property type="evidence" value="ECO:0007669"/>
    <property type="project" value="UniProtKB-UniRule"/>
</dbReference>
<keyword evidence="9 16" id="KW-0460">Magnesium</keyword>
<evidence type="ECO:0000259" key="20">
    <source>
        <dbReference type="SMART" id="SM00485"/>
    </source>
</evidence>
<protein>
    <recommendedName>
        <fullName evidence="16">Flap endonuclease 1</fullName>
        <shortName evidence="16">FEN-1</shortName>
        <ecNumber evidence="16">3.1.-.-</ecNumber>
    </recommendedName>
    <alternativeName>
        <fullName evidence="16">Flap structure-specific endonuclease 1</fullName>
    </alternativeName>
</protein>
<dbReference type="GO" id="GO:0005654">
    <property type="term" value="C:nucleoplasm"/>
    <property type="evidence" value="ECO:0007669"/>
    <property type="project" value="UniProtKB-SubCell"/>
</dbReference>
<evidence type="ECO:0000313" key="22">
    <source>
        <dbReference type="Proteomes" id="UP001165122"/>
    </source>
</evidence>
<evidence type="ECO:0000259" key="19">
    <source>
        <dbReference type="SMART" id="SM00484"/>
    </source>
</evidence>
<keyword evidence="22" id="KW-1185">Reference proteome</keyword>
<dbReference type="CDD" id="cd09867">
    <property type="entry name" value="PIN_FEN1"/>
    <property type="match status" value="1"/>
</dbReference>
<evidence type="ECO:0000256" key="17">
    <source>
        <dbReference type="SAM" id="Coils"/>
    </source>
</evidence>
<keyword evidence="11 16" id="KW-0234">DNA repair</keyword>
<dbReference type="FunFam" id="3.40.50.1010:FF:000016">
    <property type="entry name" value="Flap endonuclease 1"/>
    <property type="match status" value="1"/>
</dbReference>
<dbReference type="GO" id="GO:0043137">
    <property type="term" value="P:DNA replication, removal of RNA primer"/>
    <property type="evidence" value="ECO:0007669"/>
    <property type="project" value="UniProtKB-UniRule"/>
</dbReference>
<evidence type="ECO:0000256" key="10">
    <source>
        <dbReference type="ARBA" id="ARBA00023128"/>
    </source>
</evidence>
<dbReference type="AlphaFoldDB" id="A0A9W7FRI3"/>
<comment type="similarity">
    <text evidence="14 16">Belongs to the XPG/RAD2 endonuclease family. FEN1 subfamily.</text>
</comment>
<feature type="compositionally biased region" description="Acidic residues" evidence="18">
    <location>
        <begin position="293"/>
        <end position="302"/>
    </location>
</feature>
<feature type="region of interest" description="Disordered" evidence="18">
    <location>
        <begin position="436"/>
        <end position="474"/>
    </location>
</feature>
<evidence type="ECO:0000256" key="8">
    <source>
        <dbReference type="ARBA" id="ARBA00022839"/>
    </source>
</evidence>
<dbReference type="EC" id="3.1.-.-" evidence="16"/>
<keyword evidence="2 16" id="KW-0235">DNA replication</keyword>
<gene>
    <name evidence="21" type="ORF">TrLO_g12211</name>
</gene>
<dbReference type="GO" id="GO:0000287">
    <property type="term" value="F:magnesium ion binding"/>
    <property type="evidence" value="ECO:0007669"/>
    <property type="project" value="UniProtKB-UniRule"/>
</dbReference>
<keyword evidence="7 16" id="KW-0378">Hydrolase</keyword>
<reference evidence="22" key="1">
    <citation type="journal article" date="2023" name="Commun. Biol.">
        <title>Genome analysis of Parmales, the sister group of diatoms, reveals the evolutionary specialization of diatoms from phago-mixotrophs to photoautotrophs.</title>
        <authorList>
            <person name="Ban H."/>
            <person name="Sato S."/>
            <person name="Yoshikawa S."/>
            <person name="Yamada K."/>
            <person name="Nakamura Y."/>
            <person name="Ichinomiya M."/>
            <person name="Sato N."/>
            <person name="Blanc-Mathieu R."/>
            <person name="Endo H."/>
            <person name="Kuwata A."/>
            <person name="Ogata H."/>
        </authorList>
    </citation>
    <scope>NUCLEOTIDE SEQUENCE [LARGE SCALE GENOMIC DNA]</scope>
    <source>
        <strain evidence="22">NIES 3700</strain>
    </source>
</reference>
<dbReference type="Gene3D" id="1.10.150.20">
    <property type="entry name" value="5' to 3' exonuclease, C-terminal subdomain"/>
    <property type="match status" value="1"/>
</dbReference>
<dbReference type="Proteomes" id="UP001165122">
    <property type="component" value="Unassembled WGS sequence"/>
</dbReference>
<dbReference type="HAMAP" id="MF_00614">
    <property type="entry name" value="Fen"/>
    <property type="match status" value="1"/>
</dbReference>
<feature type="domain" description="XPG-I" evidence="19">
    <location>
        <begin position="151"/>
        <end position="223"/>
    </location>
</feature>
<evidence type="ECO:0000256" key="9">
    <source>
        <dbReference type="ARBA" id="ARBA00022842"/>
    </source>
</evidence>
<keyword evidence="17" id="KW-0175">Coiled coil</keyword>
<comment type="function">
    <text evidence="13 16">Structure-specific nuclease with 5'-flap endonuclease and 5'-3' exonuclease activities involved in DNA replication and repair. During DNA replication, cleaves the 5'-overhanging flap structure that is generated by displacement synthesis when DNA polymerase encounters the 5'-end of a downstream Okazaki fragment. It enters the flap from the 5'-end and then tracks to cleave the flap base, leaving a nick for ligation. Also involved in the long patch base excision repair (LP-BER) pathway, by cleaving within the apurinic/apyrimidinic (AP) site-terminated flap. Acts as a genome stabilization factor that prevents flaps from equilibrating into structures that lead to duplications and deletions. Also possesses 5'-3' exonuclease activity on nicked or gapped double-stranded DNA, and exhibits RNase H activity. Also involved in replication and repair of rDNA and in repairing mitochondrial DNA.</text>
</comment>
<evidence type="ECO:0000256" key="12">
    <source>
        <dbReference type="ARBA" id="ARBA00023242"/>
    </source>
</evidence>
<name>A0A9W7FRI3_9STRA</name>
<dbReference type="SMART" id="SM00279">
    <property type="entry name" value="HhH2"/>
    <property type="match status" value="1"/>
</dbReference>
<feature type="compositionally biased region" description="Basic and acidic residues" evidence="18">
    <location>
        <begin position="446"/>
        <end position="458"/>
    </location>
</feature>
<dbReference type="PANTHER" id="PTHR11081:SF9">
    <property type="entry name" value="FLAP ENDONUCLEASE 1"/>
    <property type="match status" value="1"/>
</dbReference>
<dbReference type="InterPro" id="IPR006084">
    <property type="entry name" value="XPG/Rad2"/>
</dbReference>
<dbReference type="InterPro" id="IPR029060">
    <property type="entry name" value="PIN-like_dom_sf"/>
</dbReference>
<organism evidence="21 22">
    <name type="scientific">Triparma laevis f. longispina</name>
    <dbReference type="NCBI Taxonomy" id="1714387"/>
    <lineage>
        <taxon>Eukaryota</taxon>
        <taxon>Sar</taxon>
        <taxon>Stramenopiles</taxon>
        <taxon>Ochrophyta</taxon>
        <taxon>Bolidophyceae</taxon>
        <taxon>Parmales</taxon>
        <taxon>Triparmaceae</taxon>
        <taxon>Triparma</taxon>
    </lineage>
</organism>
<evidence type="ECO:0000256" key="14">
    <source>
        <dbReference type="ARBA" id="ARBA00034726"/>
    </source>
</evidence>
<dbReference type="EMBL" id="BRXW01000269">
    <property type="protein sequence ID" value="GMI16904.1"/>
    <property type="molecule type" value="Genomic_DNA"/>
</dbReference>
<evidence type="ECO:0000256" key="15">
    <source>
        <dbReference type="ARBA" id="ARBA00063178"/>
    </source>
</evidence>
<evidence type="ECO:0000256" key="6">
    <source>
        <dbReference type="ARBA" id="ARBA00022763"/>
    </source>
</evidence>
<dbReference type="GO" id="GO:0005739">
    <property type="term" value="C:mitochondrion"/>
    <property type="evidence" value="ECO:0007669"/>
    <property type="project" value="UniProtKB-SubCell"/>
</dbReference>
<evidence type="ECO:0000256" key="5">
    <source>
        <dbReference type="ARBA" id="ARBA00022759"/>
    </source>
</evidence>
<keyword evidence="6 16" id="KW-0227">DNA damage</keyword>